<dbReference type="CDD" id="cd00637">
    <property type="entry name" value="7tm_classA_rhodopsin-like"/>
    <property type="match status" value="1"/>
</dbReference>
<dbReference type="PANTHER" id="PTHR24243:SF208">
    <property type="entry name" value="PYROKININ-1 RECEPTOR"/>
    <property type="match status" value="1"/>
</dbReference>
<dbReference type="PANTHER" id="PTHR24243">
    <property type="entry name" value="G-PROTEIN COUPLED RECEPTOR"/>
    <property type="match status" value="1"/>
</dbReference>
<evidence type="ECO:0000256" key="9">
    <source>
        <dbReference type="SAM" id="Phobius"/>
    </source>
</evidence>
<keyword evidence="6" id="KW-0675">Receptor</keyword>
<dbReference type="OrthoDB" id="6077868at2759"/>
<keyword evidence="2 9" id="KW-0812">Transmembrane</keyword>
<dbReference type="EMBL" id="UYJE01005107">
    <property type="protein sequence ID" value="VDI34019.1"/>
    <property type="molecule type" value="Genomic_DNA"/>
</dbReference>
<reference evidence="11" key="1">
    <citation type="submission" date="2018-11" db="EMBL/GenBank/DDBJ databases">
        <authorList>
            <person name="Alioto T."/>
            <person name="Alioto T."/>
        </authorList>
    </citation>
    <scope>NUCLEOTIDE SEQUENCE</scope>
</reference>
<evidence type="ECO:0000256" key="1">
    <source>
        <dbReference type="ARBA" id="ARBA00004141"/>
    </source>
</evidence>
<dbReference type="PROSITE" id="PS50262">
    <property type="entry name" value="G_PROTEIN_RECEP_F1_2"/>
    <property type="match status" value="1"/>
</dbReference>
<keyword evidence="7" id="KW-0807">Transducer</keyword>
<feature type="coiled-coil region" evidence="8">
    <location>
        <begin position="210"/>
        <end position="244"/>
    </location>
</feature>
<dbReference type="Gene3D" id="1.20.1070.10">
    <property type="entry name" value="Rhodopsin 7-helix transmembrane proteins"/>
    <property type="match status" value="1"/>
</dbReference>
<name>A0A8B6EG88_MYTGA</name>
<dbReference type="PRINTS" id="PR00237">
    <property type="entry name" value="GPCRRHODOPSN"/>
</dbReference>
<keyword evidence="8" id="KW-0175">Coiled coil</keyword>
<evidence type="ECO:0000256" key="5">
    <source>
        <dbReference type="ARBA" id="ARBA00023136"/>
    </source>
</evidence>
<dbReference type="InterPro" id="IPR017452">
    <property type="entry name" value="GPCR_Rhodpsn_7TM"/>
</dbReference>
<dbReference type="GO" id="GO:0004930">
    <property type="term" value="F:G protein-coupled receptor activity"/>
    <property type="evidence" value="ECO:0007669"/>
    <property type="project" value="UniProtKB-KW"/>
</dbReference>
<evidence type="ECO:0000256" key="8">
    <source>
        <dbReference type="SAM" id="Coils"/>
    </source>
</evidence>
<gene>
    <name evidence="11" type="ORF">MGAL_10B028479</name>
</gene>
<feature type="transmembrane region" description="Helical" evidence="9">
    <location>
        <begin position="334"/>
        <end position="357"/>
    </location>
</feature>
<dbReference type="GO" id="GO:0016020">
    <property type="term" value="C:membrane"/>
    <property type="evidence" value="ECO:0007669"/>
    <property type="project" value="UniProtKB-SubCell"/>
</dbReference>
<feature type="transmembrane region" description="Helical" evidence="9">
    <location>
        <begin position="53"/>
        <end position="78"/>
    </location>
</feature>
<keyword evidence="12" id="KW-1185">Reference proteome</keyword>
<organism evidence="11 12">
    <name type="scientific">Mytilus galloprovincialis</name>
    <name type="common">Mediterranean mussel</name>
    <dbReference type="NCBI Taxonomy" id="29158"/>
    <lineage>
        <taxon>Eukaryota</taxon>
        <taxon>Metazoa</taxon>
        <taxon>Spiralia</taxon>
        <taxon>Lophotrochozoa</taxon>
        <taxon>Mollusca</taxon>
        <taxon>Bivalvia</taxon>
        <taxon>Autobranchia</taxon>
        <taxon>Pteriomorphia</taxon>
        <taxon>Mytilida</taxon>
        <taxon>Mytiloidea</taxon>
        <taxon>Mytilidae</taxon>
        <taxon>Mytilinae</taxon>
        <taxon>Mytilus</taxon>
    </lineage>
</organism>
<protein>
    <recommendedName>
        <fullName evidence="10">G-protein coupled receptors family 1 profile domain-containing protein</fullName>
    </recommendedName>
</protein>
<feature type="domain" description="G-protein coupled receptors family 1 profile" evidence="10">
    <location>
        <begin position="32"/>
        <end position="354"/>
    </location>
</feature>
<dbReference type="AlphaFoldDB" id="A0A8B6EG88"/>
<feature type="transmembrane region" description="Helical" evidence="9">
    <location>
        <begin position="20"/>
        <end position="41"/>
    </location>
</feature>
<keyword evidence="5 9" id="KW-0472">Membrane</keyword>
<evidence type="ECO:0000256" key="7">
    <source>
        <dbReference type="ARBA" id="ARBA00023224"/>
    </source>
</evidence>
<sequence>MDNTVYWNAYLVRLFIPLDILLILFMITGVAGNGLVIYIYGLKMQNVKDGQYFIPYLAVADLFASVICSLFGLLTTLMPLTYEFDILCKFGWLLSSGTTFMSVFLLVSIAIQRYMKVCRRKGTMMTLKWKRIIIIGAVFLSAVLAGPSVVTYGSIPFKSINRNVTGMICGKITGTVSIVYDIVMVVGVILCCGFLIVPYCLIALKTHRYLKKEVQSRSELQKRRKNEKSENQNTQSSISTLDNEYSIPVQSNEQRSNESVIDLDNNSLSNYSTIIKKQAMKIRKKNLRLINKITKIFMIITLIFLLCSLPKITITILETLTPNFWENTTDFERLVLMFVHQGYILNNIANPFIYTFFDETFKTEIKNIFSQRICTRKRYTL</sequence>
<dbReference type="InterPro" id="IPR000276">
    <property type="entry name" value="GPCR_Rhodpsn"/>
</dbReference>
<evidence type="ECO:0000313" key="11">
    <source>
        <dbReference type="EMBL" id="VDI34019.1"/>
    </source>
</evidence>
<evidence type="ECO:0000256" key="4">
    <source>
        <dbReference type="ARBA" id="ARBA00023040"/>
    </source>
</evidence>
<evidence type="ECO:0000256" key="3">
    <source>
        <dbReference type="ARBA" id="ARBA00022989"/>
    </source>
</evidence>
<evidence type="ECO:0000256" key="2">
    <source>
        <dbReference type="ARBA" id="ARBA00022692"/>
    </source>
</evidence>
<evidence type="ECO:0000256" key="6">
    <source>
        <dbReference type="ARBA" id="ARBA00023170"/>
    </source>
</evidence>
<evidence type="ECO:0000259" key="10">
    <source>
        <dbReference type="PROSITE" id="PS50262"/>
    </source>
</evidence>
<dbReference type="Proteomes" id="UP000596742">
    <property type="component" value="Unassembled WGS sequence"/>
</dbReference>
<keyword evidence="3 9" id="KW-1133">Transmembrane helix</keyword>
<keyword evidence="4" id="KW-0297">G-protein coupled receptor</keyword>
<evidence type="ECO:0000313" key="12">
    <source>
        <dbReference type="Proteomes" id="UP000596742"/>
    </source>
</evidence>
<feature type="transmembrane region" description="Helical" evidence="9">
    <location>
        <begin position="132"/>
        <end position="155"/>
    </location>
</feature>
<proteinExistence type="predicted"/>
<accession>A0A8B6EG88</accession>
<feature type="transmembrane region" description="Helical" evidence="9">
    <location>
        <begin position="90"/>
        <end position="111"/>
    </location>
</feature>
<dbReference type="SUPFAM" id="SSF81321">
    <property type="entry name" value="Family A G protein-coupled receptor-like"/>
    <property type="match status" value="1"/>
</dbReference>
<feature type="transmembrane region" description="Helical" evidence="9">
    <location>
        <begin position="293"/>
        <end position="314"/>
    </location>
</feature>
<comment type="caution">
    <text evidence="11">The sequence shown here is derived from an EMBL/GenBank/DDBJ whole genome shotgun (WGS) entry which is preliminary data.</text>
</comment>
<feature type="transmembrane region" description="Helical" evidence="9">
    <location>
        <begin position="182"/>
        <end position="204"/>
    </location>
</feature>
<dbReference type="Pfam" id="PF00001">
    <property type="entry name" value="7tm_1"/>
    <property type="match status" value="1"/>
</dbReference>
<comment type="subcellular location">
    <subcellularLocation>
        <location evidence="1">Membrane</location>
        <topology evidence="1">Multi-pass membrane protein</topology>
    </subcellularLocation>
</comment>